<evidence type="ECO:0000313" key="3">
    <source>
        <dbReference type="EMBL" id="TGL04927.1"/>
    </source>
</evidence>
<proteinExistence type="predicted"/>
<dbReference type="Proteomes" id="UP000297641">
    <property type="component" value="Unassembled WGS sequence"/>
</dbReference>
<dbReference type="InterPro" id="IPR002818">
    <property type="entry name" value="DJ-1/PfpI"/>
</dbReference>
<dbReference type="Gene3D" id="3.40.50.880">
    <property type="match status" value="1"/>
</dbReference>
<dbReference type="Proteomes" id="UP000297617">
    <property type="component" value="Unassembled WGS sequence"/>
</dbReference>
<gene>
    <name evidence="2" type="ORF">EHQ10_01750</name>
    <name evidence="3" type="ORF">EHQ43_10410</name>
</gene>
<dbReference type="EMBL" id="RQFT01000010">
    <property type="protein sequence ID" value="TGL04927.1"/>
    <property type="molecule type" value="Genomic_DNA"/>
</dbReference>
<dbReference type="InterPro" id="IPR052158">
    <property type="entry name" value="INH-QAR"/>
</dbReference>
<accession>A0A7I0HRT3</accession>
<evidence type="ECO:0000313" key="5">
    <source>
        <dbReference type="Proteomes" id="UP000297641"/>
    </source>
</evidence>
<evidence type="ECO:0000313" key="4">
    <source>
        <dbReference type="Proteomes" id="UP000297617"/>
    </source>
</evidence>
<comment type="caution">
    <text evidence="3">The sequence shown here is derived from an EMBL/GenBank/DDBJ whole genome shotgun (WGS) entry which is preliminary data.</text>
</comment>
<protein>
    <submittedName>
        <fullName evidence="3">Transcriptional regulator</fullName>
    </submittedName>
</protein>
<dbReference type="AlphaFoldDB" id="A0A7I0HRT3"/>
<evidence type="ECO:0000313" key="2">
    <source>
        <dbReference type="EMBL" id="TGK53280.1"/>
    </source>
</evidence>
<dbReference type="PANTHER" id="PTHR43130">
    <property type="entry name" value="ARAC-FAMILY TRANSCRIPTIONAL REGULATOR"/>
    <property type="match status" value="1"/>
</dbReference>
<name>A0A7I0HRT3_9LEPT</name>
<keyword evidence="4" id="KW-1185">Reference proteome</keyword>
<reference evidence="3 5" key="2">
    <citation type="journal article" date="2019" name="PLoS Negl. Trop. Dis.">
        <title>Revisiting the worldwide diversity of Leptospira species in the environment.</title>
        <authorList>
            <person name="Vincent A.T."/>
            <person name="Schiettekatte O."/>
            <person name="Bourhy P."/>
            <person name="Veyrier F.J."/>
            <person name="Picardeau M."/>
        </authorList>
    </citation>
    <scope>NUCLEOTIDE SEQUENCE [LARGE SCALE GENOMIC DNA]</scope>
    <source>
        <strain evidence="3 5">201800273</strain>
        <strain evidence="2">201800295</strain>
    </source>
</reference>
<dbReference type="EMBL" id="RQFD01000003">
    <property type="protein sequence ID" value="TGK53280.1"/>
    <property type="molecule type" value="Genomic_DNA"/>
</dbReference>
<evidence type="ECO:0000259" key="1">
    <source>
        <dbReference type="Pfam" id="PF01965"/>
    </source>
</evidence>
<reference evidence="2" key="1">
    <citation type="submission" date="2018-10" db="EMBL/GenBank/DDBJ databases">
        <authorList>
            <person name="Vincent A.T."/>
            <person name="Schiettekatte O."/>
            <person name="Bourhy P."/>
            <person name="Veyrier F.J."/>
            <person name="Picardeau M."/>
        </authorList>
    </citation>
    <scope>NUCLEOTIDE SEQUENCE</scope>
    <source>
        <strain evidence="2">201800295</strain>
    </source>
</reference>
<dbReference type="OrthoDB" id="6382410at2"/>
<sequence>MFVSNNKNLERILIKKSHQKPVITVIGENQFTELTDFIIPYGILKRANIGEIFALAPNKGIMNFFPALSMEIKTSFSDFDHIHPEGSDIVIVPAIHNSENKTIIQWIQSQSQKGATIVGICDGVWTVGHAGLLENKKATGHWYSKEGLNKSFPNTKWIQNKRYIQDQNIITTTGVSASLPISISLIEVLANETKAKLMAEEIGFTNWSSHHKTEGFQFSSVHYITAAKNLIFVWNHETIGISIYEGIDEVSLALVADSYSRTYKSKAFAISNQPIQTKSGLVLIPEMQVTDNSKIDYYTEIPKDKKPYDLFLNALHDIQYRYGINTYQFVTNQLEFSL</sequence>
<dbReference type="GO" id="GO:0006355">
    <property type="term" value="P:regulation of DNA-templated transcription"/>
    <property type="evidence" value="ECO:0007669"/>
    <property type="project" value="TreeGrafter"/>
</dbReference>
<dbReference type="SUPFAM" id="SSF52317">
    <property type="entry name" value="Class I glutamine amidotransferase-like"/>
    <property type="match status" value="1"/>
</dbReference>
<dbReference type="Pfam" id="PF01965">
    <property type="entry name" value="DJ-1_PfpI"/>
    <property type="match status" value="1"/>
</dbReference>
<organism evidence="3 5">
    <name type="scientific">Leptospira bouyouniensis</name>
    <dbReference type="NCBI Taxonomy" id="2484911"/>
    <lineage>
        <taxon>Bacteria</taxon>
        <taxon>Pseudomonadati</taxon>
        <taxon>Spirochaetota</taxon>
        <taxon>Spirochaetia</taxon>
        <taxon>Leptospirales</taxon>
        <taxon>Leptospiraceae</taxon>
        <taxon>Leptospira</taxon>
    </lineage>
</organism>
<dbReference type="InterPro" id="IPR029062">
    <property type="entry name" value="Class_I_gatase-like"/>
</dbReference>
<dbReference type="PANTHER" id="PTHR43130:SF2">
    <property type="entry name" value="DJ-1_PFPI DOMAIN-CONTAINING PROTEIN"/>
    <property type="match status" value="1"/>
</dbReference>
<feature type="domain" description="DJ-1/PfpI" evidence="1">
    <location>
        <begin position="32"/>
        <end position="180"/>
    </location>
</feature>